<gene>
    <name evidence="2" type="ORF">CH63R_01259</name>
</gene>
<name>A0A1B7YVK8_COLHI</name>
<dbReference type="OrthoDB" id="4814338at2759"/>
<dbReference type="GeneID" id="28860341"/>
<comment type="caution">
    <text evidence="2">The sequence shown here is derived from an EMBL/GenBank/DDBJ whole genome shotgun (WGS) entry which is preliminary data.</text>
</comment>
<proteinExistence type="predicted"/>
<keyword evidence="3" id="KW-1185">Reference proteome</keyword>
<protein>
    <submittedName>
        <fullName evidence="2">Uncharacterized protein</fullName>
    </submittedName>
</protein>
<feature type="region of interest" description="Disordered" evidence="1">
    <location>
        <begin position="42"/>
        <end position="78"/>
    </location>
</feature>
<dbReference type="EMBL" id="LTAN01000001">
    <property type="protein sequence ID" value="OBR16079.1"/>
    <property type="molecule type" value="Genomic_DNA"/>
</dbReference>
<dbReference type="KEGG" id="chig:CH63R_01259"/>
<dbReference type="RefSeq" id="XP_018164596.1">
    <property type="nucleotide sequence ID" value="XM_018296234.1"/>
</dbReference>
<dbReference type="AlphaFoldDB" id="A0A1B7YVK8"/>
<evidence type="ECO:0000256" key="1">
    <source>
        <dbReference type="SAM" id="MobiDB-lite"/>
    </source>
</evidence>
<accession>A0A1B7YVK8</accession>
<dbReference type="Proteomes" id="UP000092177">
    <property type="component" value="Chromosome 1"/>
</dbReference>
<feature type="compositionally biased region" description="Basic and acidic residues" evidence="1">
    <location>
        <begin position="69"/>
        <end position="78"/>
    </location>
</feature>
<evidence type="ECO:0000313" key="2">
    <source>
        <dbReference type="EMBL" id="OBR16079.1"/>
    </source>
</evidence>
<evidence type="ECO:0000313" key="3">
    <source>
        <dbReference type="Proteomes" id="UP000092177"/>
    </source>
</evidence>
<reference evidence="3" key="1">
    <citation type="journal article" date="2017" name="BMC Genomics">
        <title>Gapless genome assembly of Colletotrichum higginsianum reveals chromosome structure and association of transposable elements with secondary metabolite gene clusters.</title>
        <authorList>
            <person name="Dallery J.-F."/>
            <person name="Lapalu N."/>
            <person name="Zampounis A."/>
            <person name="Pigne S."/>
            <person name="Luyten I."/>
            <person name="Amselem J."/>
            <person name="Wittenberg A.H.J."/>
            <person name="Zhou S."/>
            <person name="de Queiroz M.V."/>
            <person name="Robin G.P."/>
            <person name="Auger A."/>
            <person name="Hainaut M."/>
            <person name="Henrissat B."/>
            <person name="Kim K.-T."/>
            <person name="Lee Y.-H."/>
            <person name="Lespinet O."/>
            <person name="Schwartz D.C."/>
            <person name="Thon M.R."/>
            <person name="O'Connell R.J."/>
        </authorList>
    </citation>
    <scope>NUCLEOTIDE SEQUENCE [LARGE SCALE GENOMIC DNA]</scope>
    <source>
        <strain evidence="3">IMI 349063</strain>
    </source>
</reference>
<sequence length="124" mass="14112">MSSYLWFLSSSFHRSHFLTAGLDLSRLLLADYNLFRLRYPPSSTMPSSHTSSMDNNTGSEGGWSAGRPPHNEKPSRDARLGMFRDDKDYKLAHQVYYGEQRPQTLEAMLGKHLNNLPRPSTNGH</sequence>
<organism evidence="2 3">
    <name type="scientific">Colletotrichum higginsianum (strain IMI 349063)</name>
    <name type="common">Crucifer anthracnose fungus</name>
    <dbReference type="NCBI Taxonomy" id="759273"/>
    <lineage>
        <taxon>Eukaryota</taxon>
        <taxon>Fungi</taxon>
        <taxon>Dikarya</taxon>
        <taxon>Ascomycota</taxon>
        <taxon>Pezizomycotina</taxon>
        <taxon>Sordariomycetes</taxon>
        <taxon>Hypocreomycetidae</taxon>
        <taxon>Glomerellales</taxon>
        <taxon>Glomerellaceae</taxon>
        <taxon>Colletotrichum</taxon>
        <taxon>Colletotrichum destructivum species complex</taxon>
    </lineage>
</organism>
<dbReference type="VEuPathDB" id="FungiDB:CH63R_01259"/>
<feature type="compositionally biased region" description="Low complexity" evidence="1">
    <location>
        <begin position="42"/>
        <end position="53"/>
    </location>
</feature>